<organism evidence="1 2">
    <name type="scientific">Pluteus cervinus</name>
    <dbReference type="NCBI Taxonomy" id="181527"/>
    <lineage>
        <taxon>Eukaryota</taxon>
        <taxon>Fungi</taxon>
        <taxon>Dikarya</taxon>
        <taxon>Basidiomycota</taxon>
        <taxon>Agaricomycotina</taxon>
        <taxon>Agaricomycetes</taxon>
        <taxon>Agaricomycetidae</taxon>
        <taxon>Agaricales</taxon>
        <taxon>Pluteineae</taxon>
        <taxon>Pluteaceae</taxon>
        <taxon>Pluteus</taxon>
    </lineage>
</organism>
<proteinExistence type="predicted"/>
<gene>
    <name evidence="1" type="ORF">BDN72DRAFT_892153</name>
</gene>
<reference evidence="1 2" key="1">
    <citation type="journal article" date="2019" name="Nat. Ecol. Evol.">
        <title>Megaphylogeny resolves global patterns of mushroom evolution.</title>
        <authorList>
            <person name="Varga T."/>
            <person name="Krizsan K."/>
            <person name="Foldi C."/>
            <person name="Dima B."/>
            <person name="Sanchez-Garcia M."/>
            <person name="Sanchez-Ramirez S."/>
            <person name="Szollosi G.J."/>
            <person name="Szarkandi J.G."/>
            <person name="Papp V."/>
            <person name="Albert L."/>
            <person name="Andreopoulos W."/>
            <person name="Angelini C."/>
            <person name="Antonin V."/>
            <person name="Barry K.W."/>
            <person name="Bougher N.L."/>
            <person name="Buchanan P."/>
            <person name="Buyck B."/>
            <person name="Bense V."/>
            <person name="Catcheside P."/>
            <person name="Chovatia M."/>
            <person name="Cooper J."/>
            <person name="Damon W."/>
            <person name="Desjardin D."/>
            <person name="Finy P."/>
            <person name="Geml J."/>
            <person name="Haridas S."/>
            <person name="Hughes K."/>
            <person name="Justo A."/>
            <person name="Karasinski D."/>
            <person name="Kautmanova I."/>
            <person name="Kiss B."/>
            <person name="Kocsube S."/>
            <person name="Kotiranta H."/>
            <person name="LaButti K.M."/>
            <person name="Lechner B.E."/>
            <person name="Liimatainen K."/>
            <person name="Lipzen A."/>
            <person name="Lukacs Z."/>
            <person name="Mihaltcheva S."/>
            <person name="Morgado L.N."/>
            <person name="Niskanen T."/>
            <person name="Noordeloos M.E."/>
            <person name="Ohm R.A."/>
            <person name="Ortiz-Santana B."/>
            <person name="Ovrebo C."/>
            <person name="Racz N."/>
            <person name="Riley R."/>
            <person name="Savchenko A."/>
            <person name="Shiryaev A."/>
            <person name="Soop K."/>
            <person name="Spirin V."/>
            <person name="Szebenyi C."/>
            <person name="Tomsovsky M."/>
            <person name="Tulloss R.E."/>
            <person name="Uehling J."/>
            <person name="Grigoriev I.V."/>
            <person name="Vagvolgyi C."/>
            <person name="Papp T."/>
            <person name="Martin F.M."/>
            <person name="Miettinen O."/>
            <person name="Hibbett D.S."/>
            <person name="Nagy L.G."/>
        </authorList>
    </citation>
    <scope>NUCLEOTIDE SEQUENCE [LARGE SCALE GENOMIC DNA]</scope>
    <source>
        <strain evidence="1 2">NL-1719</strain>
    </source>
</reference>
<dbReference type="Proteomes" id="UP000308600">
    <property type="component" value="Unassembled WGS sequence"/>
</dbReference>
<dbReference type="EMBL" id="ML208262">
    <property type="protein sequence ID" value="TFK75655.1"/>
    <property type="molecule type" value="Genomic_DNA"/>
</dbReference>
<sequence>MFNNILSRVRGRSSNDTSAKAGDDNLPPPVTEKSKWRRKDLSINSADANVGGSSGLGGVGSSGSSIRSFPPPAISAPIPRSAPLSITGMDDHAGIWHPQPQQPPHSAPPFRQNSGSDSESTNSHSHSQTSHSHAGGVGSGRATWLNSDDDLPISAEFPMPPIRAVLAPHGILGAPGTGTGAGIVGPGGVAGMIPAQNINVGLGVAGMSRESSTLVASSSSPFSHVHPLTRSFSSPPHSTSSEASTSSSATVTATPPSAGRWGGLKLQTSPPVDPQLQLHMQQAYLQQLQQYHQQQQQQGGQPPQAPHQVMQQPGFNLSRPYGMDLFGYAQQYPLVKQLSPIAEQDYFSPDSLHRSKGLPSTSSLGHAQTDVSPSMARSYTNPSPSGSHHSEITRPSPVYSHPFINRPLNRTLSQTSSQKSSSSSVHQVPIQPMQPSLSSSSQQATPTATSSQPTDDQTPTTTVLPPLDLRPHFPGPHPSHQGPGPAPRPRRPAQPVGGGAVLPTILGSSEGYAEMSTSGETGSLHADSFVTASDNSPESGRKSGSSRASGGGNSGRSHPVSVPIYGPGNVYIGMPHLHPNLRVVDIDDLEEGELDELDEVYDDSVGRDVSVDEDDRIPPELGPYDVDEESSGEGGVEGYPLTRESKGKERAVESDSSHGPRHIQHIPYPSSVILPPPRRPETMDESELATPTPAHPRPRYPSDQSKSPSGASGETWICNRWDKDAAYGTSIRSSTGQIDPATGRPKARRPRVIGGMTVPTLREKRRWFDYTPAFWAFWIGFICPFLWLIGGWHFTNFGEQPPRLTFWEFYFNAGYWREVFCFGRRKRGSVTGLEPPPQSQQQQMQQVQPQMTQVEMGVVPEGQVTEGVVGMGKPKVKTEPPLPKWVAEKQRTPDGRARLYDPKRSLRGISFGYPFIPRPYHMLLNDQQAPSERSWLGTAWRRIVFILSRPNRAFDHFYGVKLRGVRGRPENMRRMVDPWIQRCRYAFCYAVVIVLLGLLTITSYLIIYNTRGLR</sequence>
<evidence type="ECO:0000313" key="1">
    <source>
        <dbReference type="EMBL" id="TFK75655.1"/>
    </source>
</evidence>
<protein>
    <submittedName>
        <fullName evidence="1">Uncharacterized protein</fullName>
    </submittedName>
</protein>
<accession>A0ACD3BBX2</accession>
<name>A0ACD3BBX2_9AGAR</name>
<keyword evidence="2" id="KW-1185">Reference proteome</keyword>
<evidence type="ECO:0000313" key="2">
    <source>
        <dbReference type="Proteomes" id="UP000308600"/>
    </source>
</evidence>